<organism evidence="2 3">
    <name type="scientific">Streptomyces rimosus subsp. rimosus</name>
    <dbReference type="NCBI Taxonomy" id="132474"/>
    <lineage>
        <taxon>Bacteria</taxon>
        <taxon>Bacillati</taxon>
        <taxon>Actinomycetota</taxon>
        <taxon>Actinomycetes</taxon>
        <taxon>Kitasatosporales</taxon>
        <taxon>Streptomycetaceae</taxon>
        <taxon>Streptomyces</taxon>
    </lineage>
</organism>
<dbReference type="RefSeq" id="WP_003983533.1">
    <property type="nucleotide sequence ID" value="NZ_CP043497.1"/>
</dbReference>
<dbReference type="GeneID" id="66856688"/>
<keyword evidence="3" id="KW-1185">Reference proteome</keyword>
<sequence>MSAINPINWQKSSFSGGGGENCIEVATHEGSIVMRESDDPSSTITTSRAKMAAFIAGMKNGEFDHLVN</sequence>
<evidence type="ECO:0000313" key="3">
    <source>
        <dbReference type="Proteomes" id="UP000829494"/>
    </source>
</evidence>
<accession>A0ABY3Z2M7</accession>
<dbReference type="InterPro" id="IPR007278">
    <property type="entry name" value="DUF397"/>
</dbReference>
<dbReference type="Pfam" id="PF04149">
    <property type="entry name" value="DUF397"/>
    <property type="match status" value="1"/>
</dbReference>
<reference evidence="2 3" key="1">
    <citation type="submission" date="2022-03" db="EMBL/GenBank/DDBJ databases">
        <title>Complete genome of Streptomyces rimosus ssp. rimosus R7 (=ATCC 10970).</title>
        <authorList>
            <person name="Beganovic S."/>
            <person name="Ruckert C."/>
            <person name="Busche T."/>
            <person name="Kalinowski J."/>
            <person name="Wittmann C."/>
        </authorList>
    </citation>
    <scope>NUCLEOTIDE SEQUENCE [LARGE SCALE GENOMIC DNA]</scope>
    <source>
        <strain evidence="2 3">R7</strain>
    </source>
</reference>
<evidence type="ECO:0000259" key="1">
    <source>
        <dbReference type="Pfam" id="PF04149"/>
    </source>
</evidence>
<gene>
    <name evidence="2" type="ORF">SRIMR7_18850</name>
</gene>
<dbReference type="EMBL" id="CP094298">
    <property type="protein sequence ID" value="UNZ04219.1"/>
    <property type="molecule type" value="Genomic_DNA"/>
</dbReference>
<feature type="domain" description="DUF397" evidence="1">
    <location>
        <begin position="8"/>
        <end position="59"/>
    </location>
</feature>
<name>A0ABY3Z2M7_STRRM</name>
<evidence type="ECO:0000313" key="2">
    <source>
        <dbReference type="EMBL" id="UNZ04219.1"/>
    </source>
</evidence>
<proteinExistence type="predicted"/>
<protein>
    <recommendedName>
        <fullName evidence="1">DUF397 domain-containing protein</fullName>
    </recommendedName>
</protein>
<dbReference type="Proteomes" id="UP000829494">
    <property type="component" value="Chromosome"/>
</dbReference>